<keyword evidence="2" id="KW-0902">Two-component regulatory system</keyword>
<evidence type="ECO:0000259" key="8">
    <source>
        <dbReference type="PROSITE" id="PS50110"/>
    </source>
</evidence>
<dbReference type="InterPro" id="IPR016032">
    <property type="entry name" value="Sig_transdc_resp-reg_C-effctor"/>
</dbReference>
<dbReference type="InterPro" id="IPR036388">
    <property type="entry name" value="WH-like_DNA-bd_sf"/>
</dbReference>
<keyword evidence="5" id="KW-0804">Transcription</keyword>
<protein>
    <submittedName>
        <fullName evidence="10">DNA-binding response regulator</fullName>
    </submittedName>
</protein>
<dbReference type="PROSITE" id="PS51755">
    <property type="entry name" value="OMPR_PHOB"/>
    <property type="match status" value="1"/>
</dbReference>
<dbReference type="Gene3D" id="3.40.50.2300">
    <property type="match status" value="1"/>
</dbReference>
<evidence type="ECO:0000256" key="7">
    <source>
        <dbReference type="PROSITE-ProRule" id="PRU01091"/>
    </source>
</evidence>
<dbReference type="SMART" id="SM00862">
    <property type="entry name" value="Trans_reg_C"/>
    <property type="match status" value="1"/>
</dbReference>
<evidence type="ECO:0000256" key="1">
    <source>
        <dbReference type="ARBA" id="ARBA00022553"/>
    </source>
</evidence>
<dbReference type="GO" id="GO:0000156">
    <property type="term" value="F:phosphorelay response regulator activity"/>
    <property type="evidence" value="ECO:0007669"/>
    <property type="project" value="TreeGrafter"/>
</dbReference>
<dbReference type="GO" id="GO:0000976">
    <property type="term" value="F:transcription cis-regulatory region binding"/>
    <property type="evidence" value="ECO:0007669"/>
    <property type="project" value="TreeGrafter"/>
</dbReference>
<dbReference type="GO" id="GO:0005829">
    <property type="term" value="C:cytosol"/>
    <property type="evidence" value="ECO:0007669"/>
    <property type="project" value="TreeGrafter"/>
</dbReference>
<evidence type="ECO:0000259" key="9">
    <source>
        <dbReference type="PROSITE" id="PS51755"/>
    </source>
</evidence>
<dbReference type="Gene3D" id="1.10.10.10">
    <property type="entry name" value="Winged helix-like DNA-binding domain superfamily/Winged helix DNA-binding domain"/>
    <property type="match status" value="1"/>
</dbReference>
<keyword evidence="3" id="KW-0805">Transcription regulation</keyword>
<proteinExistence type="predicted"/>
<accession>A0A511RJK8</accession>
<evidence type="ECO:0000256" key="3">
    <source>
        <dbReference type="ARBA" id="ARBA00023015"/>
    </source>
</evidence>
<keyword evidence="4 7" id="KW-0238">DNA-binding</keyword>
<feature type="domain" description="OmpR/PhoB-type" evidence="9">
    <location>
        <begin position="131"/>
        <end position="225"/>
    </location>
</feature>
<gene>
    <name evidence="10" type="primary">creB</name>
    <name evidence="10" type="ORF">ODE01S_05660</name>
</gene>
<dbReference type="OrthoDB" id="24946at2"/>
<dbReference type="Gene3D" id="6.10.250.690">
    <property type="match status" value="1"/>
</dbReference>
<feature type="DNA-binding region" description="OmpR/PhoB-type" evidence="7">
    <location>
        <begin position="131"/>
        <end position="225"/>
    </location>
</feature>
<sequence>MEAMAEKRILVVEDEARIADVLERYLRAEGFVTERAASGKRALELWRAFRPDLILLDLMLPEIGGLEVARTIRAQSDVPILMVTAKAEEVDRLVGLELGADDYITKPFSPREVVARVRAVLRRVGGGARAARIYRVGAIAVDLDAFEARCGEAPVALSPTQLRLLAALAQAEGRALSRHELLDQLGEAYVDARTVDAHVKNLRRRLGPCGAQIETVRGVGYRLRGSSS</sequence>
<feature type="modified residue" description="4-aspartylphosphate" evidence="6">
    <location>
        <position position="57"/>
    </location>
</feature>
<dbReference type="InterPro" id="IPR011006">
    <property type="entry name" value="CheY-like_superfamily"/>
</dbReference>
<dbReference type="GO" id="GO:0006355">
    <property type="term" value="P:regulation of DNA-templated transcription"/>
    <property type="evidence" value="ECO:0007669"/>
    <property type="project" value="InterPro"/>
</dbReference>
<dbReference type="Pfam" id="PF00486">
    <property type="entry name" value="Trans_reg_C"/>
    <property type="match status" value="1"/>
</dbReference>
<dbReference type="InterPro" id="IPR001789">
    <property type="entry name" value="Sig_transdc_resp-reg_receiver"/>
</dbReference>
<evidence type="ECO:0000256" key="5">
    <source>
        <dbReference type="ARBA" id="ARBA00023163"/>
    </source>
</evidence>
<dbReference type="SUPFAM" id="SSF46894">
    <property type="entry name" value="C-terminal effector domain of the bipartite response regulators"/>
    <property type="match status" value="1"/>
</dbReference>
<dbReference type="FunFam" id="3.40.50.2300:FF:000001">
    <property type="entry name" value="DNA-binding response regulator PhoB"/>
    <property type="match status" value="1"/>
</dbReference>
<evidence type="ECO:0000256" key="6">
    <source>
        <dbReference type="PROSITE-ProRule" id="PRU00169"/>
    </source>
</evidence>
<dbReference type="PROSITE" id="PS50110">
    <property type="entry name" value="RESPONSE_REGULATORY"/>
    <property type="match status" value="1"/>
</dbReference>
<evidence type="ECO:0000313" key="11">
    <source>
        <dbReference type="Proteomes" id="UP000321827"/>
    </source>
</evidence>
<dbReference type="Pfam" id="PF00072">
    <property type="entry name" value="Response_reg"/>
    <property type="match status" value="1"/>
</dbReference>
<dbReference type="InterPro" id="IPR039420">
    <property type="entry name" value="WalR-like"/>
</dbReference>
<evidence type="ECO:0000313" key="10">
    <source>
        <dbReference type="EMBL" id="GEM89132.1"/>
    </source>
</evidence>
<dbReference type="PANTHER" id="PTHR48111:SF59">
    <property type="entry name" value="TRANSCRIPTIONAL REGULATORY PROTEIN BAER"/>
    <property type="match status" value="1"/>
</dbReference>
<comment type="caution">
    <text evidence="10">The sequence shown here is derived from an EMBL/GenBank/DDBJ whole genome shotgun (WGS) entry which is preliminary data.</text>
</comment>
<dbReference type="Proteomes" id="UP000321827">
    <property type="component" value="Unassembled WGS sequence"/>
</dbReference>
<reference evidence="10 11" key="1">
    <citation type="submission" date="2019-07" db="EMBL/GenBank/DDBJ databases">
        <title>Whole genome shotgun sequence of Oceanithermus desulfurans NBRC 100063.</title>
        <authorList>
            <person name="Hosoyama A."/>
            <person name="Uohara A."/>
            <person name="Ohji S."/>
            <person name="Ichikawa N."/>
        </authorList>
    </citation>
    <scope>NUCLEOTIDE SEQUENCE [LARGE SCALE GENOMIC DNA]</scope>
    <source>
        <strain evidence="10 11">NBRC 100063</strain>
    </source>
</reference>
<dbReference type="GO" id="GO:0032993">
    <property type="term" value="C:protein-DNA complex"/>
    <property type="evidence" value="ECO:0007669"/>
    <property type="project" value="TreeGrafter"/>
</dbReference>
<dbReference type="EMBL" id="BJXN01000003">
    <property type="protein sequence ID" value="GEM89132.1"/>
    <property type="molecule type" value="Genomic_DNA"/>
</dbReference>
<dbReference type="SMART" id="SM00448">
    <property type="entry name" value="REC"/>
    <property type="match status" value="1"/>
</dbReference>
<dbReference type="SUPFAM" id="SSF52172">
    <property type="entry name" value="CheY-like"/>
    <property type="match status" value="1"/>
</dbReference>
<evidence type="ECO:0000256" key="4">
    <source>
        <dbReference type="ARBA" id="ARBA00023125"/>
    </source>
</evidence>
<dbReference type="PANTHER" id="PTHR48111">
    <property type="entry name" value="REGULATOR OF RPOS"/>
    <property type="match status" value="1"/>
</dbReference>
<organism evidence="10 11">
    <name type="scientific">Oceanithermus desulfurans NBRC 100063</name>
    <dbReference type="NCBI Taxonomy" id="1227550"/>
    <lineage>
        <taxon>Bacteria</taxon>
        <taxon>Thermotogati</taxon>
        <taxon>Deinococcota</taxon>
        <taxon>Deinococci</taxon>
        <taxon>Thermales</taxon>
        <taxon>Thermaceae</taxon>
        <taxon>Oceanithermus</taxon>
    </lineage>
</organism>
<dbReference type="AlphaFoldDB" id="A0A511RJK8"/>
<feature type="domain" description="Response regulatory" evidence="8">
    <location>
        <begin position="8"/>
        <end position="121"/>
    </location>
</feature>
<dbReference type="RefSeq" id="WP_147145625.1">
    <property type="nucleotide sequence ID" value="NZ_BJXN01000003.1"/>
</dbReference>
<dbReference type="InterPro" id="IPR001867">
    <property type="entry name" value="OmpR/PhoB-type_DNA-bd"/>
</dbReference>
<dbReference type="CDD" id="cd00383">
    <property type="entry name" value="trans_reg_C"/>
    <property type="match status" value="1"/>
</dbReference>
<keyword evidence="1 6" id="KW-0597">Phosphoprotein</keyword>
<evidence type="ECO:0000256" key="2">
    <source>
        <dbReference type="ARBA" id="ARBA00023012"/>
    </source>
</evidence>
<name>A0A511RJK8_9DEIN</name>